<proteinExistence type="predicted"/>
<protein>
    <submittedName>
        <fullName evidence="1">Uncharacterized protein</fullName>
    </submittedName>
</protein>
<dbReference type="AlphaFoldDB" id="A0A974KCQ5"/>
<dbReference type="Proteomes" id="UP000868515">
    <property type="component" value="Unassembled WGS sequence"/>
</dbReference>
<name>A0A974KCQ5_SALET</name>
<dbReference type="EMBL" id="NBPI01000027">
    <property type="protein sequence ID" value="OSD64144.1"/>
    <property type="molecule type" value="Genomic_DNA"/>
</dbReference>
<reference evidence="1 2" key="1">
    <citation type="submission" date="2017-03" db="EMBL/GenBank/DDBJ databases">
        <title>Salmonella serotype comparative study.</title>
        <authorList>
            <person name="Liao J."/>
        </authorList>
    </citation>
    <scope>NUCLEOTIDE SEQUENCE [LARGE SCALE GENOMIC DNA]</scope>
    <source>
        <strain evidence="1 2">NY_FSL S10-1448</strain>
    </source>
</reference>
<evidence type="ECO:0000313" key="1">
    <source>
        <dbReference type="EMBL" id="OSD64144.1"/>
    </source>
</evidence>
<comment type="caution">
    <text evidence="1">The sequence shown here is derived from an EMBL/GenBank/DDBJ whole genome shotgun (WGS) entry which is preliminary data.</text>
</comment>
<organism evidence="1 2">
    <name type="scientific">Salmonella enterica subsp. enterica serovar Rough O:d:1,7</name>
    <dbReference type="NCBI Taxonomy" id="1974323"/>
    <lineage>
        <taxon>Bacteria</taxon>
        <taxon>Pseudomonadati</taxon>
        <taxon>Pseudomonadota</taxon>
        <taxon>Gammaproteobacteria</taxon>
        <taxon>Enterobacterales</taxon>
        <taxon>Enterobacteriaceae</taxon>
        <taxon>Salmonella</taxon>
    </lineage>
</organism>
<sequence>MAASAVKLFSRILILSSRQNSAFYNFYCLCDEKIDNGILFAGLVGVDNKHYDVGSESKLRGNIIFFCWLMTCNVCYFSKLIIAESIKLLLMLNF</sequence>
<gene>
    <name evidence="1" type="ORF">R537_24315</name>
</gene>
<evidence type="ECO:0000313" key="2">
    <source>
        <dbReference type="Proteomes" id="UP000868515"/>
    </source>
</evidence>
<accession>A0A974KCQ5</accession>